<dbReference type="Pfam" id="PF05193">
    <property type="entry name" value="Peptidase_M16_C"/>
    <property type="match status" value="2"/>
</dbReference>
<dbReference type="Pfam" id="PF00675">
    <property type="entry name" value="Peptidase_M16"/>
    <property type="match status" value="1"/>
</dbReference>
<keyword evidence="13" id="KW-1185">Reference proteome</keyword>
<dbReference type="Gene3D" id="3.30.830.10">
    <property type="entry name" value="Metalloenzyme, LuxS/M16 peptidase-like"/>
    <property type="match status" value="4"/>
</dbReference>
<proteinExistence type="inferred from homology"/>
<evidence type="ECO:0000256" key="5">
    <source>
        <dbReference type="ARBA" id="ARBA00022801"/>
    </source>
</evidence>
<keyword evidence="9" id="KW-0732">Signal</keyword>
<comment type="caution">
    <text evidence="12">The sequence shown here is derived from an EMBL/GenBank/DDBJ whole genome shotgun (WGS) entry which is preliminary data.</text>
</comment>
<keyword evidence="3" id="KW-0645">Protease</keyword>
<name>A0AAE4BQQ5_9BACT</name>
<evidence type="ECO:0000256" key="9">
    <source>
        <dbReference type="SAM" id="SignalP"/>
    </source>
</evidence>
<evidence type="ECO:0000259" key="10">
    <source>
        <dbReference type="Pfam" id="PF00675"/>
    </source>
</evidence>
<dbReference type="SUPFAM" id="SSF63411">
    <property type="entry name" value="LuxS/MPP-like metallohydrolase"/>
    <property type="match status" value="4"/>
</dbReference>
<organism evidence="12 13">
    <name type="scientific">Aureibacter tunicatorum</name>
    <dbReference type="NCBI Taxonomy" id="866807"/>
    <lineage>
        <taxon>Bacteria</taxon>
        <taxon>Pseudomonadati</taxon>
        <taxon>Bacteroidota</taxon>
        <taxon>Cytophagia</taxon>
        <taxon>Cytophagales</taxon>
        <taxon>Persicobacteraceae</taxon>
        <taxon>Aureibacter</taxon>
    </lineage>
</organism>
<feature type="domain" description="Peptidase M16 C-terminal" evidence="11">
    <location>
        <begin position="770"/>
        <end position="879"/>
    </location>
</feature>
<reference evidence="12" key="1">
    <citation type="submission" date="2023-07" db="EMBL/GenBank/DDBJ databases">
        <title>Genomic Encyclopedia of Type Strains, Phase IV (KMG-IV): sequencing the most valuable type-strain genomes for metagenomic binning, comparative biology and taxonomic classification.</title>
        <authorList>
            <person name="Goeker M."/>
        </authorList>
    </citation>
    <scope>NUCLEOTIDE SEQUENCE</scope>
    <source>
        <strain evidence="12">DSM 26174</strain>
    </source>
</reference>
<dbReference type="Proteomes" id="UP001185092">
    <property type="component" value="Unassembled WGS sequence"/>
</dbReference>
<dbReference type="RefSeq" id="WP_309939073.1">
    <property type="nucleotide sequence ID" value="NZ_AP025305.1"/>
</dbReference>
<dbReference type="EMBL" id="JAVDQD010000002">
    <property type="protein sequence ID" value="MDR6239409.1"/>
    <property type="molecule type" value="Genomic_DNA"/>
</dbReference>
<comment type="cofactor">
    <cofactor evidence="1">
        <name>Zn(2+)</name>
        <dbReference type="ChEBI" id="CHEBI:29105"/>
    </cofactor>
</comment>
<dbReference type="GO" id="GO:0004222">
    <property type="term" value="F:metalloendopeptidase activity"/>
    <property type="evidence" value="ECO:0007669"/>
    <property type="project" value="InterPro"/>
</dbReference>
<evidence type="ECO:0000313" key="13">
    <source>
        <dbReference type="Proteomes" id="UP001185092"/>
    </source>
</evidence>
<keyword evidence="6" id="KW-0862">Zinc</keyword>
<feature type="domain" description="Peptidase M16 C-terminal" evidence="11">
    <location>
        <begin position="265"/>
        <end position="436"/>
    </location>
</feature>
<feature type="chain" id="PRO_5042040034" evidence="9">
    <location>
        <begin position="27"/>
        <end position="989"/>
    </location>
</feature>
<evidence type="ECO:0000256" key="1">
    <source>
        <dbReference type="ARBA" id="ARBA00001947"/>
    </source>
</evidence>
<accession>A0AAE4BQQ5</accession>
<comment type="similarity">
    <text evidence="2 8">Belongs to the peptidase M16 family.</text>
</comment>
<keyword evidence="4" id="KW-0479">Metal-binding</keyword>
<dbReference type="InterPro" id="IPR007863">
    <property type="entry name" value="Peptidase_M16_C"/>
</dbReference>
<evidence type="ECO:0000256" key="4">
    <source>
        <dbReference type="ARBA" id="ARBA00022723"/>
    </source>
</evidence>
<protein>
    <submittedName>
        <fullName evidence="12">Zn-dependent peptidase</fullName>
    </submittedName>
</protein>
<dbReference type="InterPro" id="IPR001431">
    <property type="entry name" value="Pept_M16_Zn_BS"/>
</dbReference>
<dbReference type="PANTHER" id="PTHR43690">
    <property type="entry name" value="NARDILYSIN"/>
    <property type="match status" value="1"/>
</dbReference>
<evidence type="ECO:0000256" key="3">
    <source>
        <dbReference type="ARBA" id="ARBA00022670"/>
    </source>
</evidence>
<dbReference type="GO" id="GO:0006508">
    <property type="term" value="P:proteolysis"/>
    <property type="evidence" value="ECO:0007669"/>
    <property type="project" value="UniProtKB-KW"/>
</dbReference>
<dbReference type="AlphaFoldDB" id="A0AAE4BQQ5"/>
<feature type="domain" description="Peptidase M16 N-terminal" evidence="10">
    <location>
        <begin position="64"/>
        <end position="106"/>
    </location>
</feature>
<dbReference type="InterPro" id="IPR050626">
    <property type="entry name" value="Peptidase_M16"/>
</dbReference>
<feature type="signal peptide" evidence="9">
    <location>
        <begin position="1"/>
        <end position="26"/>
    </location>
</feature>
<evidence type="ECO:0000313" key="12">
    <source>
        <dbReference type="EMBL" id="MDR6239409.1"/>
    </source>
</evidence>
<sequence>MISKNRTKWWNFTILLLILCFYGCKSNSNETDNEYKHNFKTVDNDPYGALIYKLDNGLKVYLSVNKKEPRIQTYIAVNTGSKQDPSDATGLAHYLEHMLFKGTSKIGALDWKDEKPYLDKIENLYEERRSTTDKQERAKIYESIDSLSYIASGFVATNEYDKIISELGASGTNAYTSLERTVYINEIPSNELDKWLQVESERFKEVVLRLFHTELEAVYEEFNRSLDNDNSQAYYTVMKSLFKNHPYGTQTTIGTAEDLKNPSMKKIYEYFDQYYAANNMAIILSGDLDPDATVDLIEKYFGGYPVKEVPEFTFTPEQPMVKPVETILTGPSSSFVEIGYRLPGSDSARAALKLELLSYMLYNGQAGLLDLNVNQKQKVLTSYVFPMINKDYSVFFMYGKPRDGQSLKQVQELMQEQIDKVKKGEFEDWLMEACVKNIKLEIMQSTESNSSRGNAFVDAFIKQQNWEDVVSHINELDKITKNDIIEFANKYFNENYAVVYKEQGANKKEKFQKPKITPIQVNRDAQSAFFAHIDSISAGRLQPEFLDYKKLIAEASLGTNGEIPFSYIENKSNGLFSLNYILDMGAYNDPELALAVTYLSYLGTEKYSAADLQREFFKLGLSFGVNSSDERVYVTLSGLEESLEPGIKLFEEILETVVPDQQAYDNLVNDILKARYDQTLDKSQILRVGLAQFAKYGEDSPVKYHIPESKLKSLKPELLIEKIKSLTSYKHRIFYYGQLPMNAAKKAIEQYHKVDTNLKSYPAKKMFDEMPTDKNMVYYVDYDMAQTEILMLSRGQEFDVELLAPSSLFNQYFGAGLSSVVFQEIRESKALAYSTYSYYANAAEKGKHNYVIAYIGTQVDKLPEATSAMLSLMNEMPQAQIQFDAAKTSALKSIESNRVVGPAIFWSYEAAKKRGIDYDINEKIYTELKNIDLNHINQFFQNNIKGNKYDFLVIGPKDKMDFASLQELGTFKELSIKDIFGYDSKSLKQ</sequence>
<gene>
    <name evidence="12" type="ORF">HNQ88_002446</name>
</gene>
<evidence type="ECO:0000256" key="8">
    <source>
        <dbReference type="RuleBase" id="RU004447"/>
    </source>
</evidence>
<keyword evidence="7" id="KW-0482">Metalloprotease</keyword>
<evidence type="ECO:0000256" key="7">
    <source>
        <dbReference type="ARBA" id="ARBA00023049"/>
    </source>
</evidence>
<dbReference type="InterPro" id="IPR011765">
    <property type="entry name" value="Pept_M16_N"/>
</dbReference>
<dbReference type="GO" id="GO:0046872">
    <property type="term" value="F:metal ion binding"/>
    <property type="evidence" value="ECO:0007669"/>
    <property type="project" value="UniProtKB-KW"/>
</dbReference>
<evidence type="ECO:0000259" key="11">
    <source>
        <dbReference type="Pfam" id="PF05193"/>
    </source>
</evidence>
<dbReference type="PROSITE" id="PS00143">
    <property type="entry name" value="INSULINASE"/>
    <property type="match status" value="1"/>
</dbReference>
<dbReference type="PANTHER" id="PTHR43690:SF17">
    <property type="entry name" value="PROTEIN YHJJ"/>
    <property type="match status" value="1"/>
</dbReference>
<dbReference type="InterPro" id="IPR011249">
    <property type="entry name" value="Metalloenz_LuxS/M16"/>
</dbReference>
<evidence type="ECO:0000256" key="6">
    <source>
        <dbReference type="ARBA" id="ARBA00022833"/>
    </source>
</evidence>
<keyword evidence="5" id="KW-0378">Hydrolase</keyword>
<evidence type="ECO:0000256" key="2">
    <source>
        <dbReference type="ARBA" id="ARBA00007261"/>
    </source>
</evidence>